<dbReference type="InterPro" id="IPR003738">
    <property type="entry name" value="SRAP"/>
</dbReference>
<comment type="caution">
    <text evidence="1">The sequence shown here is derived from an EMBL/GenBank/DDBJ whole genome shotgun (WGS) entry which is preliminary data.</text>
</comment>
<dbReference type="Pfam" id="PF02586">
    <property type="entry name" value="SRAP"/>
    <property type="match status" value="1"/>
</dbReference>
<evidence type="ECO:0000313" key="2">
    <source>
        <dbReference type="Proteomes" id="UP001165302"/>
    </source>
</evidence>
<dbReference type="SUPFAM" id="SSF143081">
    <property type="entry name" value="BB1717-like"/>
    <property type="match status" value="1"/>
</dbReference>
<name>A0ABS7ZB70_9SPHI</name>
<organism evidence="1 2">
    <name type="scientific">Sphingobacterium bovistauri</name>
    <dbReference type="NCBI Taxonomy" id="2781959"/>
    <lineage>
        <taxon>Bacteria</taxon>
        <taxon>Pseudomonadati</taxon>
        <taxon>Bacteroidota</taxon>
        <taxon>Sphingobacteriia</taxon>
        <taxon>Sphingobacteriales</taxon>
        <taxon>Sphingobacteriaceae</taxon>
        <taxon>Sphingobacterium</taxon>
    </lineage>
</organism>
<protein>
    <recommendedName>
        <fullName evidence="3">SOS response associated peptidase (SRAP)</fullName>
    </recommendedName>
</protein>
<reference evidence="1" key="1">
    <citation type="submission" date="2020-10" db="EMBL/GenBank/DDBJ databases">
        <authorList>
            <person name="Lu T."/>
            <person name="Wang Q."/>
            <person name="Han X."/>
        </authorList>
    </citation>
    <scope>NUCLEOTIDE SEQUENCE</scope>
    <source>
        <strain evidence="1">WQ 366</strain>
    </source>
</reference>
<dbReference type="Proteomes" id="UP001165302">
    <property type="component" value="Unassembled WGS sequence"/>
</dbReference>
<evidence type="ECO:0008006" key="3">
    <source>
        <dbReference type="Google" id="ProtNLM"/>
    </source>
</evidence>
<evidence type="ECO:0000313" key="1">
    <source>
        <dbReference type="EMBL" id="MCA5006842.1"/>
    </source>
</evidence>
<dbReference type="RefSeq" id="WP_225555195.1">
    <property type="nucleotide sequence ID" value="NZ_JADEYP010000061.1"/>
</dbReference>
<dbReference type="InterPro" id="IPR036590">
    <property type="entry name" value="SRAP-like"/>
</dbReference>
<gene>
    <name evidence="1" type="ORF">IPZ78_17045</name>
</gene>
<sequence length="116" mass="13878">MCWDISLHTDIELVKNSYPKIRDERKKKEYNYDYFENVQAITFPEYPIIMKDKEGEGIALLEMEWGVLPTYIQDPKLQDDRRRSMVNARSERILDDKMDIPFKLSPLHHFKVSPQS</sequence>
<proteinExistence type="predicted"/>
<dbReference type="Gene3D" id="3.90.1680.10">
    <property type="entry name" value="SOS response associated peptidase-like"/>
    <property type="match status" value="1"/>
</dbReference>
<accession>A0ABS7ZB70</accession>
<dbReference type="EMBL" id="JADEYP010000061">
    <property type="protein sequence ID" value="MCA5006842.1"/>
    <property type="molecule type" value="Genomic_DNA"/>
</dbReference>
<keyword evidence="2" id="KW-1185">Reference proteome</keyword>